<keyword evidence="4" id="KW-1185">Reference proteome</keyword>
<dbReference type="OrthoDB" id="2501343at2759"/>
<dbReference type="InterPro" id="IPR046798">
    <property type="entry name" value="2OG-FeII_Oxy_6"/>
</dbReference>
<dbReference type="AlphaFoldDB" id="F4RU48"/>
<dbReference type="InParanoid" id="F4RU48"/>
<name>F4RU48_MELLP</name>
<reference evidence="4" key="1">
    <citation type="journal article" date="2011" name="Proc. Natl. Acad. Sci. U.S.A.">
        <title>Obligate biotrophy features unraveled by the genomic analysis of rust fungi.</title>
        <authorList>
            <person name="Duplessis S."/>
            <person name="Cuomo C.A."/>
            <person name="Lin Y.-C."/>
            <person name="Aerts A."/>
            <person name="Tisserant E."/>
            <person name="Veneault-Fourrey C."/>
            <person name="Joly D.L."/>
            <person name="Hacquard S."/>
            <person name="Amselem J."/>
            <person name="Cantarel B.L."/>
            <person name="Chiu R."/>
            <person name="Coutinho P.M."/>
            <person name="Feau N."/>
            <person name="Field M."/>
            <person name="Frey P."/>
            <person name="Gelhaye E."/>
            <person name="Goldberg J."/>
            <person name="Grabherr M.G."/>
            <person name="Kodira C.D."/>
            <person name="Kohler A."/>
            <person name="Kuees U."/>
            <person name="Lindquist E.A."/>
            <person name="Lucas S.M."/>
            <person name="Mago R."/>
            <person name="Mauceli E."/>
            <person name="Morin E."/>
            <person name="Murat C."/>
            <person name="Pangilinan J.L."/>
            <person name="Park R."/>
            <person name="Pearson M."/>
            <person name="Quesneville H."/>
            <person name="Rouhier N."/>
            <person name="Sakthikumar S."/>
            <person name="Salamov A.A."/>
            <person name="Schmutz J."/>
            <person name="Selles B."/>
            <person name="Shapiro H."/>
            <person name="Tanguay P."/>
            <person name="Tuskan G.A."/>
            <person name="Henrissat B."/>
            <person name="Van de Peer Y."/>
            <person name="Rouze P."/>
            <person name="Ellis J.G."/>
            <person name="Dodds P.N."/>
            <person name="Schein J.E."/>
            <person name="Zhong S."/>
            <person name="Hamelin R.C."/>
            <person name="Grigoriev I.V."/>
            <person name="Szabo L.J."/>
            <person name="Martin F."/>
        </authorList>
    </citation>
    <scope>NUCLEOTIDE SEQUENCE [LARGE SCALE GENOMIC DNA]</scope>
    <source>
        <strain evidence="4">98AG31 / pathotype 3-4-7</strain>
    </source>
</reference>
<accession>F4RU48</accession>
<dbReference type="RefSeq" id="XP_007412574.1">
    <property type="nucleotide sequence ID" value="XM_007412512.1"/>
</dbReference>
<proteinExistence type="predicted"/>
<dbReference type="KEGG" id="mlr:MELLADRAFT_89654"/>
<dbReference type="EMBL" id="GL883120">
    <property type="protein sequence ID" value="EGG04113.1"/>
    <property type="molecule type" value="Genomic_DNA"/>
</dbReference>
<dbReference type="Pfam" id="PF20515">
    <property type="entry name" value="2OG-FeII_Oxy_6"/>
    <property type="match status" value="1"/>
</dbReference>
<evidence type="ECO:0000313" key="3">
    <source>
        <dbReference type="EMBL" id="EGG04113.1"/>
    </source>
</evidence>
<gene>
    <name evidence="3" type="ORF">MELLADRAFT_89654</name>
</gene>
<organism evidence="4">
    <name type="scientific">Melampsora larici-populina (strain 98AG31 / pathotype 3-4-7)</name>
    <name type="common">Poplar leaf rust fungus</name>
    <dbReference type="NCBI Taxonomy" id="747676"/>
    <lineage>
        <taxon>Eukaryota</taxon>
        <taxon>Fungi</taxon>
        <taxon>Dikarya</taxon>
        <taxon>Basidiomycota</taxon>
        <taxon>Pucciniomycotina</taxon>
        <taxon>Pucciniomycetes</taxon>
        <taxon>Pucciniales</taxon>
        <taxon>Melampsoraceae</taxon>
        <taxon>Melampsora</taxon>
    </lineage>
</organism>
<feature type="region of interest" description="Disordered" evidence="1">
    <location>
        <begin position="230"/>
        <end position="249"/>
    </location>
</feature>
<dbReference type="Proteomes" id="UP000001072">
    <property type="component" value="Unassembled WGS sequence"/>
</dbReference>
<evidence type="ECO:0000313" key="4">
    <source>
        <dbReference type="Proteomes" id="UP000001072"/>
    </source>
</evidence>
<sequence>MYAMGITGGCSDGTKAAPYCLNSTHGSSTTLIAEDNAQLDLLPRVEQFIGDLFMQQCTLFYGCNLRVSEILNVPSFASTSPFTQPNGVSYGGSLVLTRDQFVNAPHNDKDLTDYAVGLFGTVDRNTGIPIHLPEGVPHRVIIRNSHMRFPQYNAEIVLGQPNIIVLLTWNVRVKHHTLRSTTHFQDGTITDPKTAKVTQIGSLIQVNKKLADQMRDFYVPRDNEEFAVISPKYSSSQEEYSRKQAGARK</sequence>
<feature type="domain" description="Tet-like 2OG-Fe(II) oxygenase" evidence="2">
    <location>
        <begin position="1"/>
        <end position="180"/>
    </location>
</feature>
<dbReference type="VEuPathDB" id="FungiDB:MELLADRAFT_89654"/>
<dbReference type="GeneID" id="18935269"/>
<dbReference type="HOGENOM" id="CLU_1046142_0_0_1"/>
<evidence type="ECO:0000259" key="2">
    <source>
        <dbReference type="Pfam" id="PF20515"/>
    </source>
</evidence>
<evidence type="ECO:0000256" key="1">
    <source>
        <dbReference type="SAM" id="MobiDB-lite"/>
    </source>
</evidence>
<protein>
    <recommendedName>
        <fullName evidence="2">Tet-like 2OG-Fe(II) oxygenase domain-containing protein</fullName>
    </recommendedName>
</protein>